<dbReference type="PATRIC" id="fig|762836.4.peg.3891"/>
<evidence type="ECO:0000313" key="2">
    <source>
        <dbReference type="Proteomes" id="UP000175989"/>
    </source>
</evidence>
<protein>
    <submittedName>
        <fullName evidence="1">Uncharacterized protein</fullName>
    </submittedName>
</protein>
<name>A0A1E7WF16_9BURK</name>
<dbReference type="OrthoDB" id="8775335at2"/>
<gene>
    <name evidence="1" type="ORF">DUPY_37710</name>
</gene>
<evidence type="ECO:0000313" key="1">
    <source>
        <dbReference type="EMBL" id="OEZ96886.1"/>
    </source>
</evidence>
<dbReference type="Proteomes" id="UP000175989">
    <property type="component" value="Unassembled WGS sequence"/>
</dbReference>
<accession>A0A1E7WF16</accession>
<comment type="caution">
    <text evidence="1">The sequence shown here is derived from an EMBL/GenBank/DDBJ whole genome shotgun (WGS) entry which is preliminary data.</text>
</comment>
<dbReference type="EMBL" id="LROM01000104">
    <property type="protein sequence ID" value="OEZ96886.1"/>
    <property type="molecule type" value="Genomic_DNA"/>
</dbReference>
<organism evidence="1 2">
    <name type="scientific">Duganella phyllosphaerae</name>
    <dbReference type="NCBI Taxonomy" id="762836"/>
    <lineage>
        <taxon>Bacteria</taxon>
        <taxon>Pseudomonadati</taxon>
        <taxon>Pseudomonadota</taxon>
        <taxon>Betaproteobacteria</taxon>
        <taxon>Burkholderiales</taxon>
        <taxon>Oxalobacteraceae</taxon>
        <taxon>Telluria group</taxon>
        <taxon>Duganella</taxon>
    </lineage>
</organism>
<keyword evidence="2" id="KW-1185">Reference proteome</keyword>
<proteinExistence type="predicted"/>
<reference evidence="2" key="1">
    <citation type="journal article" date="2016" name="Front. Microbiol.">
        <title>Molecular Keys to the Janthinobacterium and Duganella spp. Interaction with the Plant Pathogen Fusarium graminearum.</title>
        <authorList>
            <person name="Haack F.S."/>
            <person name="Poehlein A."/>
            <person name="Kroger C."/>
            <person name="Voigt C.A."/>
            <person name="Piepenbring M."/>
            <person name="Bode H.B."/>
            <person name="Daniel R."/>
            <person name="Schafer W."/>
            <person name="Streit W.R."/>
        </authorList>
    </citation>
    <scope>NUCLEOTIDE SEQUENCE [LARGE SCALE GENOMIC DNA]</scope>
    <source>
        <strain evidence="2">T54</strain>
    </source>
</reference>
<dbReference type="AlphaFoldDB" id="A0A1E7WF16"/>
<dbReference type="RefSeq" id="WP_070250056.1">
    <property type="nucleotide sequence ID" value="NZ_LROM01000104.1"/>
</dbReference>
<sequence length="151" mass="16524">MAQSHSYAYAGHYIVCTPKRTADNGYYACFRIYRGGSSDGDVVYEQAYPQAEFGSADGANRYAAEMASYWLDQWPIKGSFTRKRDGRAITYLGTYSVGHGADWNARVYCDGNLMATPGGAFQYDILRDPNIYQAAEHVILAAIDGGASKGS</sequence>